<dbReference type="PANTHER" id="PTHR36307:SF1">
    <property type="entry name" value="FLAGELLA BASAL BODY P-RING FORMATION PROTEIN FLGA"/>
    <property type="match status" value="1"/>
</dbReference>
<accession>A0A4R5W7R3</accession>
<dbReference type="GO" id="GO:0042597">
    <property type="term" value="C:periplasmic space"/>
    <property type="evidence" value="ECO:0007669"/>
    <property type="project" value="UniProtKB-SubCell"/>
</dbReference>
<dbReference type="Gene3D" id="2.30.30.760">
    <property type="match status" value="1"/>
</dbReference>
<dbReference type="NCBIfam" id="TIGR03170">
    <property type="entry name" value="flgA_cterm"/>
    <property type="match status" value="1"/>
</dbReference>
<evidence type="ECO:0000313" key="7">
    <source>
        <dbReference type="Proteomes" id="UP000294829"/>
    </source>
</evidence>
<sequence length="253" mass="26804">MKAGFIKMPRAKQNAIEPAPALKALCSLALTLFMVLFNSAAFAAEHKQDLQEIRDAAKQFLTKETAGLPGQISIEIGKLDPLLSLEHCTALEPFMPTGSHLWGKTSVGVRCNAPQQWQVYVSSTIKIWGTYYLSAKSIAQGQIITESDITSINGELTSLASGIVTQPSQAIGHASTMSIAAGIPLRQDSLRLQQVVAQGQTIRLISIGTGFRVSTEAQALTGGSDGQLVKVKTGSGQVLSGIARMGGIVEVNN</sequence>
<dbReference type="PANTHER" id="PTHR36307">
    <property type="entry name" value="FLAGELLA BASAL BODY P-RING FORMATION PROTEIN FLGA"/>
    <property type="match status" value="1"/>
</dbReference>
<evidence type="ECO:0000256" key="2">
    <source>
        <dbReference type="ARBA" id="ARBA00022729"/>
    </source>
</evidence>
<dbReference type="SMART" id="SM00858">
    <property type="entry name" value="SAF"/>
    <property type="match status" value="1"/>
</dbReference>
<dbReference type="Gene3D" id="3.90.1210.10">
    <property type="entry name" value="Antifreeze-like/N-acetylneuraminic acid synthase C-terminal domain"/>
    <property type="match status" value="1"/>
</dbReference>
<reference evidence="6 7" key="1">
    <citation type="submission" date="2019-03" db="EMBL/GenBank/DDBJ databases">
        <title>Sapientia aquatica gen. nov., sp. nov., isolated from a crater lake.</title>
        <authorList>
            <person name="Felfoldi T."/>
            <person name="Szabo A."/>
            <person name="Toth E."/>
            <person name="Schumann P."/>
            <person name="Keki Z."/>
            <person name="Marialigeti K."/>
            <person name="Mathe I."/>
        </authorList>
    </citation>
    <scope>NUCLEOTIDE SEQUENCE [LARGE SCALE GENOMIC DNA]</scope>
    <source>
        <strain evidence="6 7">SA-152</strain>
    </source>
</reference>
<keyword evidence="2 4" id="KW-0732">Signal</keyword>
<keyword evidence="6" id="KW-0966">Cell projection</keyword>
<dbReference type="EMBL" id="SMYL01000001">
    <property type="protein sequence ID" value="TDK68315.1"/>
    <property type="molecule type" value="Genomic_DNA"/>
</dbReference>
<organism evidence="6 7">
    <name type="scientific">Sapientia aquatica</name>
    <dbReference type="NCBI Taxonomy" id="1549640"/>
    <lineage>
        <taxon>Bacteria</taxon>
        <taxon>Pseudomonadati</taxon>
        <taxon>Pseudomonadota</taxon>
        <taxon>Betaproteobacteria</taxon>
        <taxon>Burkholderiales</taxon>
        <taxon>Oxalobacteraceae</taxon>
        <taxon>Sapientia</taxon>
    </lineage>
</organism>
<keyword evidence="6" id="KW-0969">Cilium</keyword>
<dbReference type="InterPro" id="IPR017585">
    <property type="entry name" value="SAF_FlgA"/>
</dbReference>
<dbReference type="GO" id="GO:0044780">
    <property type="term" value="P:bacterial-type flagellum assembly"/>
    <property type="evidence" value="ECO:0007669"/>
    <property type="project" value="InterPro"/>
</dbReference>
<comment type="subcellular location">
    <subcellularLocation>
        <location evidence="1">Periplasm</location>
    </subcellularLocation>
</comment>
<dbReference type="AlphaFoldDB" id="A0A4R5W7R3"/>
<evidence type="ECO:0000259" key="5">
    <source>
        <dbReference type="SMART" id="SM00858"/>
    </source>
</evidence>
<keyword evidence="3" id="KW-0574">Periplasm</keyword>
<evidence type="ECO:0000256" key="4">
    <source>
        <dbReference type="SAM" id="SignalP"/>
    </source>
</evidence>
<feature type="chain" id="PRO_5020202186" evidence="4">
    <location>
        <begin position="44"/>
        <end position="253"/>
    </location>
</feature>
<dbReference type="RefSeq" id="WP_133324863.1">
    <property type="nucleotide sequence ID" value="NZ_SMYL01000001.1"/>
</dbReference>
<protein>
    <submittedName>
        <fullName evidence="6">Flagellar basal body P-ring formation protein FlgA</fullName>
    </submittedName>
</protein>
<feature type="signal peptide" evidence="4">
    <location>
        <begin position="1"/>
        <end position="43"/>
    </location>
</feature>
<gene>
    <name evidence="6" type="primary">flgA</name>
    <name evidence="6" type="ORF">E2I14_01885</name>
</gene>
<evidence type="ECO:0000256" key="1">
    <source>
        <dbReference type="ARBA" id="ARBA00004418"/>
    </source>
</evidence>
<keyword evidence="7" id="KW-1185">Reference proteome</keyword>
<dbReference type="CDD" id="cd11614">
    <property type="entry name" value="SAF_CpaB_FlgA_like"/>
    <property type="match status" value="1"/>
</dbReference>
<keyword evidence="6" id="KW-0282">Flagellum</keyword>
<name>A0A4R5W7R3_9BURK</name>
<comment type="caution">
    <text evidence="6">The sequence shown here is derived from an EMBL/GenBank/DDBJ whole genome shotgun (WGS) entry which is preliminary data.</text>
</comment>
<dbReference type="Pfam" id="PF13144">
    <property type="entry name" value="ChapFlgA"/>
    <property type="match status" value="1"/>
</dbReference>
<dbReference type="InterPro" id="IPR013974">
    <property type="entry name" value="SAF"/>
</dbReference>
<proteinExistence type="predicted"/>
<dbReference type="Pfam" id="PF17656">
    <property type="entry name" value="ChapFlgA_N"/>
    <property type="match status" value="1"/>
</dbReference>
<feature type="domain" description="SAF" evidence="5">
    <location>
        <begin position="129"/>
        <end position="191"/>
    </location>
</feature>
<evidence type="ECO:0000256" key="3">
    <source>
        <dbReference type="ARBA" id="ARBA00022764"/>
    </source>
</evidence>
<dbReference type="InterPro" id="IPR041231">
    <property type="entry name" value="FlgA_N"/>
</dbReference>
<dbReference type="OrthoDB" id="8561436at2"/>
<dbReference type="InterPro" id="IPR039246">
    <property type="entry name" value="Flagellar_FlgA"/>
</dbReference>
<dbReference type="Proteomes" id="UP000294829">
    <property type="component" value="Unassembled WGS sequence"/>
</dbReference>
<evidence type="ECO:0000313" key="6">
    <source>
        <dbReference type="EMBL" id="TDK68315.1"/>
    </source>
</evidence>